<gene>
    <name evidence="9" type="ORF">GN330_06615</name>
</gene>
<evidence type="ECO:0000259" key="8">
    <source>
        <dbReference type="Pfam" id="PF00892"/>
    </source>
</evidence>
<reference evidence="9 10" key="1">
    <citation type="submission" date="2019-12" db="EMBL/GenBank/DDBJ databases">
        <title>Nitratireductor arenosus sp. nov., Isolated from sea sand, Jeju island, South Korea.</title>
        <authorList>
            <person name="Kim W."/>
        </authorList>
    </citation>
    <scope>NUCLEOTIDE SEQUENCE [LARGE SCALE GENOMIC DNA]</scope>
    <source>
        <strain evidence="9 10">CAU 1489</strain>
    </source>
</reference>
<dbReference type="InterPro" id="IPR000620">
    <property type="entry name" value="EamA_dom"/>
</dbReference>
<proteinExistence type="inferred from homology"/>
<dbReference type="EMBL" id="WPHG01000001">
    <property type="protein sequence ID" value="MVA96922.1"/>
    <property type="molecule type" value="Genomic_DNA"/>
</dbReference>
<dbReference type="Pfam" id="PF00892">
    <property type="entry name" value="EamA"/>
    <property type="match status" value="2"/>
</dbReference>
<feature type="transmembrane region" description="Helical" evidence="7">
    <location>
        <begin position="116"/>
        <end position="140"/>
    </location>
</feature>
<evidence type="ECO:0000313" key="9">
    <source>
        <dbReference type="EMBL" id="MVA96922.1"/>
    </source>
</evidence>
<evidence type="ECO:0000256" key="1">
    <source>
        <dbReference type="ARBA" id="ARBA00004141"/>
    </source>
</evidence>
<feature type="region of interest" description="Disordered" evidence="6">
    <location>
        <begin position="1"/>
        <end position="43"/>
    </location>
</feature>
<feature type="transmembrane region" description="Helical" evidence="7">
    <location>
        <begin position="237"/>
        <end position="258"/>
    </location>
</feature>
<keyword evidence="5 7" id="KW-0472">Membrane</keyword>
<protein>
    <submittedName>
        <fullName evidence="9">EamA family transporter</fullName>
    </submittedName>
</protein>
<feature type="domain" description="EamA" evidence="8">
    <location>
        <begin position="61"/>
        <end position="189"/>
    </location>
</feature>
<comment type="subcellular location">
    <subcellularLocation>
        <location evidence="1">Membrane</location>
        <topology evidence="1">Multi-pass membrane protein</topology>
    </subcellularLocation>
</comment>
<dbReference type="Proteomes" id="UP000463224">
    <property type="component" value="Unassembled WGS sequence"/>
</dbReference>
<evidence type="ECO:0000256" key="2">
    <source>
        <dbReference type="ARBA" id="ARBA00007362"/>
    </source>
</evidence>
<evidence type="ECO:0000256" key="7">
    <source>
        <dbReference type="SAM" id="Phobius"/>
    </source>
</evidence>
<name>A0A844QCF1_9HYPH</name>
<dbReference type="SUPFAM" id="SSF103481">
    <property type="entry name" value="Multidrug resistance efflux transporter EmrE"/>
    <property type="match status" value="2"/>
</dbReference>
<keyword evidence="10" id="KW-1185">Reference proteome</keyword>
<feature type="transmembrane region" description="Helical" evidence="7">
    <location>
        <begin position="300"/>
        <end position="320"/>
    </location>
</feature>
<keyword evidence="3 7" id="KW-0812">Transmembrane</keyword>
<evidence type="ECO:0000256" key="6">
    <source>
        <dbReference type="SAM" id="MobiDB-lite"/>
    </source>
</evidence>
<feature type="transmembrane region" description="Helical" evidence="7">
    <location>
        <begin position="270"/>
        <end position="293"/>
    </location>
</feature>
<accession>A0A844QCF1</accession>
<feature type="transmembrane region" description="Helical" evidence="7">
    <location>
        <begin position="146"/>
        <end position="167"/>
    </location>
</feature>
<keyword evidence="4 7" id="KW-1133">Transmembrane helix</keyword>
<feature type="transmembrane region" description="Helical" evidence="7">
    <location>
        <begin position="326"/>
        <end position="344"/>
    </location>
</feature>
<dbReference type="PANTHER" id="PTHR32322:SF2">
    <property type="entry name" value="EAMA DOMAIN-CONTAINING PROTEIN"/>
    <property type="match status" value="1"/>
</dbReference>
<dbReference type="AlphaFoldDB" id="A0A844QCF1"/>
<organism evidence="9 10">
    <name type="scientific">Nitratireductor arenosus</name>
    <dbReference type="NCBI Taxonomy" id="2682096"/>
    <lineage>
        <taxon>Bacteria</taxon>
        <taxon>Pseudomonadati</taxon>
        <taxon>Pseudomonadota</taxon>
        <taxon>Alphaproteobacteria</taxon>
        <taxon>Hyphomicrobiales</taxon>
        <taxon>Phyllobacteriaceae</taxon>
        <taxon>Nitratireductor</taxon>
    </lineage>
</organism>
<dbReference type="Gene3D" id="1.10.3730.20">
    <property type="match status" value="1"/>
</dbReference>
<dbReference type="GO" id="GO:0016020">
    <property type="term" value="C:membrane"/>
    <property type="evidence" value="ECO:0007669"/>
    <property type="project" value="UniProtKB-SubCell"/>
</dbReference>
<comment type="similarity">
    <text evidence="2">Belongs to the EamA transporter family.</text>
</comment>
<evidence type="ECO:0000256" key="3">
    <source>
        <dbReference type="ARBA" id="ARBA00022692"/>
    </source>
</evidence>
<feature type="transmembrane region" description="Helical" evidence="7">
    <location>
        <begin position="176"/>
        <end position="193"/>
    </location>
</feature>
<feature type="transmembrane region" description="Helical" evidence="7">
    <location>
        <begin position="52"/>
        <end position="72"/>
    </location>
</feature>
<feature type="transmembrane region" description="Helical" evidence="7">
    <location>
        <begin position="84"/>
        <end position="104"/>
    </location>
</feature>
<dbReference type="InterPro" id="IPR050638">
    <property type="entry name" value="AA-Vitamin_Transporters"/>
</dbReference>
<feature type="compositionally biased region" description="Basic and acidic residues" evidence="6">
    <location>
        <begin position="1"/>
        <end position="20"/>
    </location>
</feature>
<comment type="caution">
    <text evidence="9">The sequence shown here is derived from an EMBL/GenBank/DDBJ whole genome shotgun (WGS) entry which is preliminary data.</text>
</comment>
<feature type="transmembrane region" description="Helical" evidence="7">
    <location>
        <begin position="205"/>
        <end position="225"/>
    </location>
</feature>
<dbReference type="InterPro" id="IPR037185">
    <property type="entry name" value="EmrE-like"/>
</dbReference>
<evidence type="ECO:0000256" key="4">
    <source>
        <dbReference type="ARBA" id="ARBA00022989"/>
    </source>
</evidence>
<evidence type="ECO:0000313" key="10">
    <source>
        <dbReference type="Proteomes" id="UP000463224"/>
    </source>
</evidence>
<dbReference type="PANTHER" id="PTHR32322">
    <property type="entry name" value="INNER MEMBRANE TRANSPORTER"/>
    <property type="match status" value="1"/>
</dbReference>
<feature type="domain" description="EamA" evidence="8">
    <location>
        <begin position="208"/>
        <end position="343"/>
    </location>
</feature>
<evidence type="ECO:0000256" key="5">
    <source>
        <dbReference type="ARBA" id="ARBA00023136"/>
    </source>
</evidence>
<sequence>MNEAGRAFKPDMVPERRPDAPNDIARGRTKSRPAGYPRMAGRSRQHVNDEHTARAAVYAQLALGMIVFGSATPVSKIVTEAMPVFVGATFRVALGAAVLAPFAWGQRHRLVAFSRYDWLLLCLIALFGMFGFTVFMLYGMRLVSGVAGAIVMATTPAVTAGAAILVFGERANWRKLLAIALAVTGVLVLQLGGGRDGQQASGGALVAGSLLVLAAVCCEAAYTLLGRKMSRDHDPRLIAFLAAALSVPVFLPFAVLQWPGFQPADIDPGAWVAAIWYGAGTLALGSLLWYAGIAKTQGSIAAGFMALMPVSALVLSYVLLGEEFRLMHLAGFAVVFAGVVVMSWEHGRMEGN</sequence>